<dbReference type="EMBL" id="JACLYY010000005">
    <property type="protein sequence ID" value="MBM6737852.1"/>
    <property type="molecule type" value="Genomic_DNA"/>
</dbReference>
<dbReference type="CDD" id="cd02869">
    <property type="entry name" value="PseudoU_synth_RluA_like"/>
    <property type="match status" value="1"/>
</dbReference>
<evidence type="ECO:0000313" key="6">
    <source>
        <dbReference type="EMBL" id="MBM6737852.1"/>
    </source>
</evidence>
<gene>
    <name evidence="6" type="ORF">H7U36_06975</name>
</gene>
<dbReference type="Pfam" id="PF00849">
    <property type="entry name" value="PseudoU_synth_2"/>
    <property type="match status" value="1"/>
</dbReference>
<evidence type="ECO:0000256" key="1">
    <source>
        <dbReference type="ARBA" id="ARBA00000073"/>
    </source>
</evidence>
<dbReference type="InterPro" id="IPR050188">
    <property type="entry name" value="RluA_PseudoU_synthase"/>
</dbReference>
<dbReference type="Proteomes" id="UP000716906">
    <property type="component" value="Unassembled WGS sequence"/>
</dbReference>
<organism evidence="6 7">
    <name type="scientific">Faecalicatena fissicatena</name>
    <dbReference type="NCBI Taxonomy" id="290055"/>
    <lineage>
        <taxon>Bacteria</taxon>
        <taxon>Bacillati</taxon>
        <taxon>Bacillota</taxon>
        <taxon>Clostridia</taxon>
        <taxon>Lachnospirales</taxon>
        <taxon>Lachnospiraceae</taxon>
        <taxon>Faecalicatena</taxon>
    </lineage>
</organism>
<evidence type="ECO:0000259" key="5">
    <source>
        <dbReference type="Pfam" id="PF00849"/>
    </source>
</evidence>
<dbReference type="RefSeq" id="WP_191493505.1">
    <property type="nucleotide sequence ID" value="NZ_JACLYY010000005.1"/>
</dbReference>
<feature type="domain" description="Pseudouridine synthase RsuA/RluA-like" evidence="5">
    <location>
        <begin position="27"/>
        <end position="188"/>
    </location>
</feature>
<sequence>MSQTHTIHPHPGQSPQSSWSILYEDGDILVCAKPHGLPVQSRRAGSPDLESLLKTHLVRQGQKPYLAVIHRLDQPVSGLLVFGKTKKSTSSLNAQLTGGSFGKHYRALVDRCPPAPSGTLQDYLVKDGRSNTSRVCSPDTPGAKKAVLEYRTVSGESSFFPNAKEGQTELEIHLLTGRHHQIRVQLAHLGCPLAGDTKYNPSALSPGSWQVLKLCAFRLEFLHPVTGKKMQFCLERDV</sequence>
<comment type="catalytic activity">
    <reaction evidence="1">
        <text>a uridine in RNA = a pseudouridine in RNA</text>
        <dbReference type="Rhea" id="RHEA:48348"/>
        <dbReference type="Rhea" id="RHEA-COMP:12068"/>
        <dbReference type="Rhea" id="RHEA-COMP:12069"/>
        <dbReference type="ChEBI" id="CHEBI:65314"/>
        <dbReference type="ChEBI" id="CHEBI:65315"/>
    </reaction>
</comment>
<comment type="caution">
    <text evidence="6">The sequence shown here is derived from an EMBL/GenBank/DDBJ whole genome shotgun (WGS) entry which is preliminary data.</text>
</comment>
<dbReference type="Gene3D" id="3.30.2350.10">
    <property type="entry name" value="Pseudouridine synthase"/>
    <property type="match status" value="1"/>
</dbReference>
<dbReference type="InterPro" id="IPR006224">
    <property type="entry name" value="PsdUridine_synth_RluA-like_CS"/>
</dbReference>
<evidence type="ECO:0000313" key="7">
    <source>
        <dbReference type="Proteomes" id="UP000716906"/>
    </source>
</evidence>
<reference evidence="6 7" key="1">
    <citation type="journal article" date="2021" name="Sci. Rep.">
        <title>The distribution of antibiotic resistance genes in chicken gut microbiota commensals.</title>
        <authorList>
            <person name="Juricova H."/>
            <person name="Matiasovicova J."/>
            <person name="Kubasova T."/>
            <person name="Cejkova D."/>
            <person name="Rychlik I."/>
        </authorList>
    </citation>
    <scope>NUCLEOTIDE SEQUENCE [LARGE SCALE GENOMIC DNA]</scope>
    <source>
        <strain evidence="6 7">An773</strain>
    </source>
</reference>
<comment type="similarity">
    <text evidence="2">Belongs to the pseudouridine synthase RluA family.</text>
</comment>
<dbReference type="SUPFAM" id="SSF55120">
    <property type="entry name" value="Pseudouridine synthase"/>
    <property type="match status" value="1"/>
</dbReference>
<proteinExistence type="inferred from homology"/>
<protein>
    <recommendedName>
        <fullName evidence="3">RNA pseudouridylate synthase</fullName>
    </recommendedName>
    <alternativeName>
        <fullName evidence="4">RNA-uridine isomerase</fullName>
    </alternativeName>
</protein>
<accession>A0ABS2E8E0</accession>
<dbReference type="InterPro" id="IPR020103">
    <property type="entry name" value="PsdUridine_synth_cat_dom_sf"/>
</dbReference>
<name>A0ABS2E8E0_9FIRM</name>
<keyword evidence="7" id="KW-1185">Reference proteome</keyword>
<dbReference type="PROSITE" id="PS01129">
    <property type="entry name" value="PSI_RLU"/>
    <property type="match status" value="1"/>
</dbReference>
<dbReference type="PANTHER" id="PTHR21600:SF87">
    <property type="entry name" value="RNA PSEUDOURIDYLATE SYNTHASE DOMAIN-CONTAINING PROTEIN 1"/>
    <property type="match status" value="1"/>
</dbReference>
<evidence type="ECO:0000256" key="2">
    <source>
        <dbReference type="ARBA" id="ARBA00010876"/>
    </source>
</evidence>
<dbReference type="InterPro" id="IPR006145">
    <property type="entry name" value="PsdUridine_synth_RsuA/RluA"/>
</dbReference>
<dbReference type="PANTHER" id="PTHR21600">
    <property type="entry name" value="MITOCHONDRIAL RNA PSEUDOURIDINE SYNTHASE"/>
    <property type="match status" value="1"/>
</dbReference>
<evidence type="ECO:0000256" key="3">
    <source>
        <dbReference type="ARBA" id="ARBA00031870"/>
    </source>
</evidence>
<evidence type="ECO:0000256" key="4">
    <source>
        <dbReference type="ARBA" id="ARBA00033164"/>
    </source>
</evidence>